<dbReference type="SUPFAM" id="SSF75005">
    <property type="entry name" value="Arabinanase/levansucrase/invertase"/>
    <property type="match status" value="1"/>
</dbReference>
<comment type="similarity">
    <text evidence="1">Belongs to the glycosyl hydrolase 32 family.</text>
</comment>
<dbReference type="InterPro" id="IPR051214">
    <property type="entry name" value="GH32_Enzymes"/>
</dbReference>
<evidence type="ECO:0000256" key="1">
    <source>
        <dbReference type="ARBA" id="ARBA00009902"/>
    </source>
</evidence>
<accession>A0A060CP06</accession>
<dbReference type="Pfam" id="PF00251">
    <property type="entry name" value="Glyco_hydro_32N"/>
    <property type="match status" value="1"/>
</dbReference>
<dbReference type="AlphaFoldDB" id="A0A060CP06"/>
<dbReference type="GO" id="GO:0016798">
    <property type="term" value="F:hydrolase activity, acting on glycosyl bonds"/>
    <property type="evidence" value="ECO:0007669"/>
    <property type="project" value="UniProtKB-KW"/>
</dbReference>
<sequence length="73" mass="8556">MINQPQQTTDHFRDPQLIEKNGKYYVLIGSQDKKTLAGRINLFASDNLTDWKDLGYLNFLDDDLGYMIECLIW</sequence>
<keyword evidence="2" id="KW-0378">Hydrolase</keyword>
<feature type="domain" description="Glycosyl hydrolase family 32 N-terminal" evidence="4">
    <location>
        <begin position="1"/>
        <end position="70"/>
    </location>
</feature>
<dbReference type="InterPro" id="IPR013148">
    <property type="entry name" value="Glyco_hydro_32_N"/>
</dbReference>
<dbReference type="Gene3D" id="2.115.10.20">
    <property type="entry name" value="Glycosyl hydrolase domain, family 43"/>
    <property type="match status" value="1"/>
</dbReference>
<dbReference type="InterPro" id="IPR023296">
    <property type="entry name" value="Glyco_hydro_beta-prop_sf"/>
</dbReference>
<dbReference type="PANTHER" id="PTHR43101">
    <property type="entry name" value="BETA-FRUCTOSIDASE"/>
    <property type="match status" value="1"/>
</dbReference>
<organism evidence="5">
    <name type="scientific">uncultured Lactobacillus sp</name>
    <dbReference type="NCBI Taxonomy" id="153152"/>
    <lineage>
        <taxon>Bacteria</taxon>
        <taxon>Bacillati</taxon>
        <taxon>Bacillota</taxon>
        <taxon>Bacilli</taxon>
        <taxon>Lactobacillales</taxon>
        <taxon>Lactobacillaceae</taxon>
        <taxon>Lactobacillus</taxon>
        <taxon>environmental samples</taxon>
    </lineage>
</organism>
<name>A0A060CP06_9LACO</name>
<dbReference type="PANTHER" id="PTHR43101:SF1">
    <property type="entry name" value="BETA-FRUCTOSIDASE"/>
    <property type="match status" value="1"/>
</dbReference>
<evidence type="ECO:0000259" key="4">
    <source>
        <dbReference type="Pfam" id="PF00251"/>
    </source>
</evidence>
<evidence type="ECO:0000256" key="2">
    <source>
        <dbReference type="ARBA" id="ARBA00022801"/>
    </source>
</evidence>
<evidence type="ECO:0000313" key="5">
    <source>
        <dbReference type="EMBL" id="AIA94880.1"/>
    </source>
</evidence>
<keyword evidence="3" id="KW-0326">Glycosidase</keyword>
<proteinExistence type="inferred from homology"/>
<protein>
    <submittedName>
        <fullName evidence="5">Glyco_hydro_32N</fullName>
    </submittedName>
</protein>
<evidence type="ECO:0000256" key="3">
    <source>
        <dbReference type="ARBA" id="ARBA00023295"/>
    </source>
</evidence>
<dbReference type="EMBL" id="KF127523">
    <property type="protein sequence ID" value="AIA94880.1"/>
    <property type="molecule type" value="Genomic_DNA"/>
</dbReference>
<reference evidence="5" key="1">
    <citation type="journal article" date="2013" name="Environ. Microbiol.">
        <title>Seasonally variable intestinal metagenomes of the red palm weevil (Rhynchophorus ferrugineus).</title>
        <authorList>
            <person name="Jia S."/>
            <person name="Zhang X."/>
            <person name="Zhang G."/>
            <person name="Yin A."/>
            <person name="Zhang S."/>
            <person name="Li F."/>
            <person name="Wang L."/>
            <person name="Zhao D."/>
            <person name="Yun Q."/>
            <person name="Tala"/>
            <person name="Wang J."/>
            <person name="Sun G."/>
            <person name="Baabdullah M."/>
            <person name="Yu X."/>
            <person name="Hu S."/>
            <person name="Al-Mssallem I.S."/>
            <person name="Yu J."/>
        </authorList>
    </citation>
    <scope>NUCLEOTIDE SEQUENCE</scope>
</reference>